<dbReference type="GO" id="GO:0016491">
    <property type="term" value="F:oxidoreductase activity"/>
    <property type="evidence" value="ECO:0007669"/>
    <property type="project" value="InterPro"/>
</dbReference>
<dbReference type="Proteomes" id="UP000242699">
    <property type="component" value="Unassembled WGS sequence"/>
</dbReference>
<evidence type="ECO:0000259" key="1">
    <source>
        <dbReference type="SMART" id="SM00746"/>
    </source>
</evidence>
<dbReference type="Pfam" id="PF04945">
    <property type="entry name" value="YHS"/>
    <property type="match status" value="1"/>
</dbReference>
<comment type="caution">
    <text evidence="2">The sequence shown here is derived from an EMBL/GenBank/DDBJ whole genome shotgun (WGS) entry which is preliminary data.</text>
</comment>
<dbReference type="InterPro" id="IPR012348">
    <property type="entry name" value="RNR-like"/>
</dbReference>
<name>A0A2T2WS14_9FIRM</name>
<evidence type="ECO:0000313" key="2">
    <source>
        <dbReference type="EMBL" id="PSR25027.1"/>
    </source>
</evidence>
<organism evidence="2 3">
    <name type="scientific">Sulfobacillus benefaciens</name>
    <dbReference type="NCBI Taxonomy" id="453960"/>
    <lineage>
        <taxon>Bacteria</taxon>
        <taxon>Bacillati</taxon>
        <taxon>Bacillota</taxon>
        <taxon>Clostridia</taxon>
        <taxon>Eubacteriales</taxon>
        <taxon>Clostridiales Family XVII. Incertae Sedis</taxon>
        <taxon>Sulfobacillus</taxon>
    </lineage>
</organism>
<dbReference type="AlphaFoldDB" id="A0A2T2WS14"/>
<dbReference type="InterPro" id="IPR011017">
    <property type="entry name" value="TRASH_dom"/>
</dbReference>
<reference evidence="2 3" key="1">
    <citation type="journal article" date="2014" name="BMC Genomics">
        <title>Comparison of environmental and isolate Sulfobacillus genomes reveals diverse carbon, sulfur, nitrogen, and hydrogen metabolisms.</title>
        <authorList>
            <person name="Justice N.B."/>
            <person name="Norman A."/>
            <person name="Brown C.T."/>
            <person name="Singh A."/>
            <person name="Thomas B.C."/>
            <person name="Banfield J.F."/>
        </authorList>
    </citation>
    <scope>NUCLEOTIDE SEQUENCE [LARGE SCALE GENOMIC DNA]</scope>
    <source>
        <strain evidence="2">AMDSBA1</strain>
    </source>
</reference>
<dbReference type="Gene3D" id="1.10.620.20">
    <property type="entry name" value="Ribonucleotide Reductase, subunit A"/>
    <property type="match status" value="1"/>
</dbReference>
<dbReference type="SMART" id="SM00746">
    <property type="entry name" value="TRASH"/>
    <property type="match status" value="1"/>
</dbReference>
<sequence>MATAVDVVCHMNVEVQEETPHVDYQGERYYFCCAACAKAFEQNPSQYIP</sequence>
<dbReference type="InterPro" id="IPR007029">
    <property type="entry name" value="YHS_dom"/>
</dbReference>
<gene>
    <name evidence="2" type="ORF">C7B43_17780</name>
</gene>
<accession>A0A2T2WS14</accession>
<protein>
    <recommendedName>
        <fullName evidence="1">TRASH domain-containing protein</fullName>
    </recommendedName>
</protein>
<evidence type="ECO:0000313" key="3">
    <source>
        <dbReference type="Proteomes" id="UP000242699"/>
    </source>
</evidence>
<dbReference type="SUPFAM" id="SSF47240">
    <property type="entry name" value="Ferritin-like"/>
    <property type="match status" value="1"/>
</dbReference>
<dbReference type="EMBL" id="PXYT01000062">
    <property type="protein sequence ID" value="PSR25027.1"/>
    <property type="molecule type" value="Genomic_DNA"/>
</dbReference>
<feature type="domain" description="TRASH" evidence="1">
    <location>
        <begin position="6"/>
        <end position="44"/>
    </location>
</feature>
<dbReference type="InterPro" id="IPR009078">
    <property type="entry name" value="Ferritin-like_SF"/>
</dbReference>
<proteinExistence type="predicted"/>